<dbReference type="HOGENOM" id="CLU_101657_0_0_2"/>
<feature type="region of interest" description="Disordered" evidence="1">
    <location>
        <begin position="56"/>
        <end position="76"/>
    </location>
</feature>
<evidence type="ECO:0000313" key="2">
    <source>
        <dbReference type="EMBL" id="EHP71236.1"/>
    </source>
</evidence>
<dbReference type="AlphaFoldDB" id="H2C0H4"/>
<evidence type="ECO:0000313" key="3">
    <source>
        <dbReference type="Proteomes" id="UP000003980"/>
    </source>
</evidence>
<sequence length="195" mass="22151">MVKTKVEEDQVLSALFNFHSILGGKLNIELRKPELHVKGKFKNVIVDWKYVKLSGGKRSSQPWASPLRVGEPSSKSSWLGRRTTGLRVAGQSVEEVRLQLVVADEVEALDAAISSSGLEVRRQQYIVHLKRSATEEERKELDELYLAERSKLRTRCTSTTSSPRRRVRSWFKSNSLVGSFNSLVECHRFGKSHSR</sequence>
<gene>
    <name evidence="2" type="ORF">MetMK1DRAFT_00000450</name>
</gene>
<proteinExistence type="predicted"/>
<dbReference type="eggNOG" id="arCOG04918">
    <property type="taxonomic scope" value="Archaea"/>
</dbReference>
<evidence type="ECO:0000256" key="1">
    <source>
        <dbReference type="SAM" id="MobiDB-lite"/>
    </source>
</evidence>
<dbReference type="EMBL" id="JH597755">
    <property type="protein sequence ID" value="EHP71236.1"/>
    <property type="molecule type" value="Genomic_DNA"/>
</dbReference>
<reference evidence="2 3" key="1">
    <citation type="submission" date="2012-01" db="EMBL/GenBank/DDBJ databases">
        <title>Improved High-Quality Draft sequence of Metallosphaera yellowstonensis MK1.</title>
        <authorList>
            <consortium name="US DOE Joint Genome Institute"/>
            <person name="Lucas S."/>
            <person name="Han J."/>
            <person name="Cheng J.-F."/>
            <person name="Goodwin L."/>
            <person name="Pitluck S."/>
            <person name="Peters L."/>
            <person name="Teshima H."/>
            <person name="Detter J.C."/>
            <person name="Han C."/>
            <person name="Tapia R."/>
            <person name="Land M."/>
            <person name="Hauser L."/>
            <person name="Kyrpides N."/>
            <person name="Kozubal M."/>
            <person name="Macur R.E."/>
            <person name="Jay Z."/>
            <person name="Inskeep W."/>
            <person name="Woyke T."/>
        </authorList>
    </citation>
    <scope>NUCLEOTIDE SEQUENCE [LARGE SCALE GENOMIC DNA]</scope>
    <source>
        <strain evidence="2 3">MK1</strain>
    </source>
</reference>
<organism evidence="2 3">
    <name type="scientific">Metallosphaera yellowstonensis MK1</name>
    <dbReference type="NCBI Taxonomy" id="671065"/>
    <lineage>
        <taxon>Archaea</taxon>
        <taxon>Thermoproteota</taxon>
        <taxon>Thermoprotei</taxon>
        <taxon>Sulfolobales</taxon>
        <taxon>Sulfolobaceae</taxon>
        <taxon>Metallosphaera</taxon>
    </lineage>
</organism>
<dbReference type="RefSeq" id="WP_009069329.1">
    <property type="nucleotide sequence ID" value="NZ_JH597755.1"/>
</dbReference>
<name>H2C0H4_9CREN</name>
<dbReference type="Proteomes" id="UP000003980">
    <property type="component" value="Unassembled WGS sequence"/>
</dbReference>
<accession>H2C0H4</accession>
<keyword evidence="3" id="KW-1185">Reference proteome</keyword>
<protein>
    <submittedName>
        <fullName evidence="2">Uncharacterized protein</fullName>
    </submittedName>
</protein>